<dbReference type="Proteomes" id="UP001165960">
    <property type="component" value="Unassembled WGS sequence"/>
</dbReference>
<dbReference type="EMBL" id="QTSX02000868">
    <property type="protein sequence ID" value="KAJ9084223.1"/>
    <property type="molecule type" value="Genomic_DNA"/>
</dbReference>
<evidence type="ECO:0000313" key="1">
    <source>
        <dbReference type="EMBL" id="KAJ9084223.1"/>
    </source>
</evidence>
<proteinExistence type="predicted"/>
<sequence length="55" mass="5712">MSAAIKQIHTATMQKPITTQLLPAVNAQVPAAIKQMSTATVQAPATTKQILPGLS</sequence>
<gene>
    <name evidence="1" type="ORF">DSO57_1026724</name>
</gene>
<accession>A0ACC2UBM7</accession>
<evidence type="ECO:0000313" key="2">
    <source>
        <dbReference type="Proteomes" id="UP001165960"/>
    </source>
</evidence>
<organism evidence="1 2">
    <name type="scientific">Entomophthora muscae</name>
    <dbReference type="NCBI Taxonomy" id="34485"/>
    <lineage>
        <taxon>Eukaryota</taxon>
        <taxon>Fungi</taxon>
        <taxon>Fungi incertae sedis</taxon>
        <taxon>Zoopagomycota</taxon>
        <taxon>Entomophthoromycotina</taxon>
        <taxon>Entomophthoromycetes</taxon>
        <taxon>Entomophthorales</taxon>
        <taxon>Entomophthoraceae</taxon>
        <taxon>Entomophthora</taxon>
    </lineage>
</organism>
<comment type="caution">
    <text evidence="1">The sequence shown here is derived from an EMBL/GenBank/DDBJ whole genome shotgun (WGS) entry which is preliminary data.</text>
</comment>
<name>A0ACC2UBM7_9FUNG</name>
<protein>
    <submittedName>
        <fullName evidence="1">Uncharacterized protein</fullName>
    </submittedName>
</protein>
<reference evidence="1" key="1">
    <citation type="submission" date="2022-04" db="EMBL/GenBank/DDBJ databases">
        <title>Genome of the entomopathogenic fungus Entomophthora muscae.</title>
        <authorList>
            <person name="Elya C."/>
            <person name="Lovett B.R."/>
            <person name="Lee E."/>
            <person name="Macias A.M."/>
            <person name="Hajek A.E."/>
            <person name="De Bivort B.L."/>
            <person name="Kasson M.T."/>
            <person name="De Fine Licht H.H."/>
            <person name="Stajich J.E."/>
        </authorList>
    </citation>
    <scope>NUCLEOTIDE SEQUENCE</scope>
    <source>
        <strain evidence="1">Berkeley</strain>
    </source>
</reference>
<keyword evidence="2" id="KW-1185">Reference proteome</keyword>